<accession>A0A3N4R442</accession>
<comment type="similarity">
    <text evidence="2 11">Belongs to the WhiB family.</text>
</comment>
<dbReference type="GO" id="GO:0045454">
    <property type="term" value="P:cell redox homeostasis"/>
    <property type="evidence" value="ECO:0007669"/>
    <property type="project" value="TreeGrafter"/>
</dbReference>
<keyword evidence="10 11" id="KW-0804">Transcription</keyword>
<keyword evidence="3 11" id="KW-0004">4Fe-4S</keyword>
<dbReference type="GO" id="GO:0047134">
    <property type="term" value="F:protein-disulfide reductase [NAD(P)H] activity"/>
    <property type="evidence" value="ECO:0007669"/>
    <property type="project" value="TreeGrafter"/>
</dbReference>
<feature type="binding site" evidence="11">
    <location>
        <position position="17"/>
    </location>
    <ligand>
        <name>[4Fe-4S] cluster</name>
        <dbReference type="ChEBI" id="CHEBI:49883"/>
    </ligand>
</feature>
<evidence type="ECO:0000256" key="11">
    <source>
        <dbReference type="HAMAP-Rule" id="MF_01479"/>
    </source>
</evidence>
<sequence>MTTTSAEDRGWRDRAACLTEDPELFFPEGKTGIYLAQINEAKRVCNRRCPVRTQCITWALDNPREAGTGVWGGMSEDERTALLRKRARAATKTRPATAAAVSAA</sequence>
<keyword evidence="8 11" id="KW-0238">DNA-binding</keyword>
<keyword evidence="5 11" id="KW-0408">Iron</keyword>
<dbReference type="GO" id="GO:0003677">
    <property type="term" value="F:DNA binding"/>
    <property type="evidence" value="ECO:0007669"/>
    <property type="project" value="UniProtKB-UniRule"/>
</dbReference>
<dbReference type="EMBL" id="RKQG01000004">
    <property type="protein sequence ID" value="RPE27234.1"/>
    <property type="molecule type" value="Genomic_DNA"/>
</dbReference>
<dbReference type="RefSeq" id="WP_123821593.1">
    <property type="nucleotide sequence ID" value="NZ_RKQG01000004.1"/>
</dbReference>
<dbReference type="PANTHER" id="PTHR38839:SF6">
    <property type="entry name" value="TRANSCRIPTIONAL REGULATOR WHIB1"/>
    <property type="match status" value="1"/>
</dbReference>
<keyword evidence="9 11" id="KW-1015">Disulfide bond</keyword>
<keyword evidence="7 11" id="KW-0805">Transcription regulation</keyword>
<dbReference type="InterPro" id="IPR003482">
    <property type="entry name" value="Whib"/>
</dbReference>
<evidence type="ECO:0000256" key="9">
    <source>
        <dbReference type="ARBA" id="ARBA00023157"/>
    </source>
</evidence>
<dbReference type="AlphaFoldDB" id="A0A3N4R442"/>
<feature type="binding site" evidence="11">
    <location>
        <position position="45"/>
    </location>
    <ligand>
        <name>[4Fe-4S] cluster</name>
        <dbReference type="ChEBI" id="CHEBI:49883"/>
    </ligand>
</feature>
<dbReference type="GO" id="GO:0045892">
    <property type="term" value="P:negative regulation of DNA-templated transcription"/>
    <property type="evidence" value="ECO:0007669"/>
    <property type="project" value="TreeGrafter"/>
</dbReference>
<evidence type="ECO:0000256" key="5">
    <source>
        <dbReference type="ARBA" id="ARBA00023004"/>
    </source>
</evidence>
<dbReference type="Pfam" id="PF02467">
    <property type="entry name" value="Whib"/>
    <property type="match status" value="1"/>
</dbReference>
<evidence type="ECO:0000256" key="6">
    <source>
        <dbReference type="ARBA" id="ARBA00023014"/>
    </source>
</evidence>
<dbReference type="GO" id="GO:0051539">
    <property type="term" value="F:4 iron, 4 sulfur cluster binding"/>
    <property type="evidence" value="ECO:0007669"/>
    <property type="project" value="UniProtKB-UniRule"/>
</dbReference>
<dbReference type="GO" id="GO:0035731">
    <property type="term" value="F:dinitrosyl-iron complex binding"/>
    <property type="evidence" value="ECO:0007669"/>
    <property type="project" value="UniProtKB-UniRule"/>
</dbReference>
<comment type="cofactor">
    <cofactor evidence="11">
        <name>[4Fe-4S] cluster</name>
        <dbReference type="ChEBI" id="CHEBI:49883"/>
    </cofactor>
    <text evidence="11">Binds 1 [4Fe-4S] cluster per subunit. Following nitrosylation of the [4Fe-4S] cluster binds 1 [4Fe-8(NO)] cluster per subunit.</text>
</comment>
<feature type="domain" description="4Fe-4S Wbl-type" evidence="12">
    <location>
        <begin position="16"/>
        <end position="81"/>
    </location>
</feature>
<evidence type="ECO:0000256" key="8">
    <source>
        <dbReference type="ARBA" id="ARBA00023125"/>
    </source>
</evidence>
<dbReference type="PROSITE" id="PS51674">
    <property type="entry name" value="4FE4S_WBL"/>
    <property type="match status" value="1"/>
</dbReference>
<evidence type="ECO:0000256" key="2">
    <source>
        <dbReference type="ARBA" id="ARBA00006597"/>
    </source>
</evidence>
<name>A0A3N4R442_9ACTN</name>
<keyword evidence="6 11" id="KW-0411">Iron-sulfur</keyword>
<comment type="subcellular location">
    <subcellularLocation>
        <location evidence="1 11">Cytoplasm</location>
    </subcellularLocation>
</comment>
<evidence type="ECO:0000313" key="14">
    <source>
        <dbReference type="EMBL" id="RPE27366.1"/>
    </source>
</evidence>
<evidence type="ECO:0000313" key="13">
    <source>
        <dbReference type="EMBL" id="RPE27234.1"/>
    </source>
</evidence>
<dbReference type="PANTHER" id="PTHR38839">
    <property type="entry name" value="TRANSCRIPTIONAL REGULATOR WHID-RELATED"/>
    <property type="match status" value="1"/>
</dbReference>
<dbReference type="GO" id="GO:0005737">
    <property type="term" value="C:cytoplasm"/>
    <property type="evidence" value="ECO:0007669"/>
    <property type="project" value="UniProtKB-SubCell"/>
</dbReference>
<organism evidence="14 15">
    <name type="scientific">Kitasatospora cineracea</name>
    <dbReference type="NCBI Taxonomy" id="88074"/>
    <lineage>
        <taxon>Bacteria</taxon>
        <taxon>Bacillati</taxon>
        <taxon>Actinomycetota</taxon>
        <taxon>Actinomycetes</taxon>
        <taxon>Kitasatosporales</taxon>
        <taxon>Streptomycetaceae</taxon>
        <taxon>Kitasatospora</taxon>
    </lineage>
</organism>
<reference evidence="14 15" key="1">
    <citation type="submission" date="2018-11" db="EMBL/GenBank/DDBJ databases">
        <title>Sequencing the genomes of 1000 actinobacteria strains.</title>
        <authorList>
            <person name="Klenk H.-P."/>
        </authorList>
    </citation>
    <scope>NUCLEOTIDE SEQUENCE [LARGE SCALE GENOMIC DNA]</scope>
    <source>
        <strain evidence="14 15">DSM 44781</strain>
    </source>
</reference>
<evidence type="ECO:0000256" key="7">
    <source>
        <dbReference type="ARBA" id="ARBA00023015"/>
    </source>
</evidence>
<feature type="binding site" evidence="11">
    <location>
        <position position="55"/>
    </location>
    <ligand>
        <name>[4Fe-4S] cluster</name>
        <dbReference type="ChEBI" id="CHEBI:49883"/>
    </ligand>
</feature>
<dbReference type="EMBL" id="RKQG01000004">
    <property type="protein sequence ID" value="RPE27366.1"/>
    <property type="molecule type" value="Genomic_DNA"/>
</dbReference>
<dbReference type="HAMAP" id="MF_01479">
    <property type="entry name" value="WhiB"/>
    <property type="match status" value="1"/>
</dbReference>
<evidence type="ECO:0000259" key="12">
    <source>
        <dbReference type="PROSITE" id="PS51674"/>
    </source>
</evidence>
<evidence type="ECO:0000256" key="4">
    <source>
        <dbReference type="ARBA" id="ARBA00022723"/>
    </source>
</evidence>
<evidence type="ECO:0000313" key="15">
    <source>
        <dbReference type="Proteomes" id="UP000266906"/>
    </source>
</evidence>
<evidence type="ECO:0000256" key="1">
    <source>
        <dbReference type="ARBA" id="ARBA00004496"/>
    </source>
</evidence>
<keyword evidence="11" id="KW-0963">Cytoplasm</keyword>
<dbReference type="InterPro" id="IPR034768">
    <property type="entry name" value="4FE4S_WBL"/>
</dbReference>
<protein>
    <recommendedName>
        <fullName evidence="11">Transcriptional regulator WhiB</fullName>
    </recommendedName>
</protein>
<keyword evidence="4 11" id="KW-0479">Metal-binding</keyword>
<feature type="binding site" evidence="11">
    <location>
        <position position="49"/>
    </location>
    <ligand>
        <name>[4Fe-4S] cluster</name>
        <dbReference type="ChEBI" id="CHEBI:49883"/>
    </ligand>
</feature>
<comment type="caution">
    <text evidence="14">The sequence shown here is derived from an EMBL/GenBank/DDBJ whole genome shotgun (WGS) entry which is preliminary data.</text>
</comment>
<comment type="PTM">
    <text evidence="11">Upon Fe-S cluster removal intramolecular disulfide bonds are formed.</text>
</comment>
<evidence type="ECO:0000256" key="3">
    <source>
        <dbReference type="ARBA" id="ARBA00022485"/>
    </source>
</evidence>
<gene>
    <name evidence="11" type="primary">whiB</name>
    <name evidence="13" type="ORF">EDD38_7378</name>
    <name evidence="14" type="ORF">EDD38_7511</name>
</gene>
<proteinExistence type="inferred from homology"/>
<dbReference type="GO" id="GO:0046872">
    <property type="term" value="F:metal ion binding"/>
    <property type="evidence" value="ECO:0007669"/>
    <property type="project" value="UniProtKB-KW"/>
</dbReference>
<comment type="function">
    <text evidence="11">Acts as a transcriptional regulator. Probably redox-responsive. The apo- but not holo-form probably binds DNA.</text>
</comment>
<comment type="PTM">
    <text evidence="11">The Fe-S cluster can be nitrosylated by nitric oxide (NO).</text>
</comment>
<dbReference type="Proteomes" id="UP000266906">
    <property type="component" value="Unassembled WGS sequence"/>
</dbReference>
<keyword evidence="15" id="KW-1185">Reference proteome</keyword>
<evidence type="ECO:0000256" key="10">
    <source>
        <dbReference type="ARBA" id="ARBA00023163"/>
    </source>
</evidence>